<proteinExistence type="predicted"/>
<dbReference type="OrthoDB" id="3287737at2759"/>
<sequence>MDGLTSWQSTPFIFEPNSLYLSFIMQGGRPHSGVLAYTDADLPGPQRPRHHPVVSLGLDLHQRIETILGYHEWLPNSHFVSSKVFLEEEDKRMADALCDLDREWKRKRSIWTQRPDTEPPEFRRLAGQYTPTLILIMRAYYLRQALYGAPKPHKRDHELELYVRDTCQIANRGVRWKPTDSQSLPPAVRSRLLSRNRFRRVAEFGTAAVRPSHPHGSS</sequence>
<dbReference type="AlphaFoldDB" id="A0A9P6L5J5"/>
<organism evidence="1 2">
    <name type="scientific">Thelephora terrestris</name>
    <dbReference type="NCBI Taxonomy" id="56493"/>
    <lineage>
        <taxon>Eukaryota</taxon>
        <taxon>Fungi</taxon>
        <taxon>Dikarya</taxon>
        <taxon>Basidiomycota</taxon>
        <taxon>Agaricomycotina</taxon>
        <taxon>Agaricomycetes</taxon>
        <taxon>Thelephorales</taxon>
        <taxon>Thelephoraceae</taxon>
        <taxon>Thelephora</taxon>
    </lineage>
</organism>
<reference evidence="1" key="1">
    <citation type="journal article" date="2020" name="Nat. Commun.">
        <title>Large-scale genome sequencing of mycorrhizal fungi provides insights into the early evolution of symbiotic traits.</title>
        <authorList>
            <person name="Miyauchi S."/>
            <person name="Kiss E."/>
            <person name="Kuo A."/>
            <person name="Drula E."/>
            <person name="Kohler A."/>
            <person name="Sanchez-Garcia M."/>
            <person name="Morin E."/>
            <person name="Andreopoulos B."/>
            <person name="Barry K.W."/>
            <person name="Bonito G."/>
            <person name="Buee M."/>
            <person name="Carver A."/>
            <person name="Chen C."/>
            <person name="Cichocki N."/>
            <person name="Clum A."/>
            <person name="Culley D."/>
            <person name="Crous P.W."/>
            <person name="Fauchery L."/>
            <person name="Girlanda M."/>
            <person name="Hayes R.D."/>
            <person name="Keri Z."/>
            <person name="LaButti K."/>
            <person name="Lipzen A."/>
            <person name="Lombard V."/>
            <person name="Magnuson J."/>
            <person name="Maillard F."/>
            <person name="Murat C."/>
            <person name="Nolan M."/>
            <person name="Ohm R.A."/>
            <person name="Pangilinan J."/>
            <person name="Pereira M.F."/>
            <person name="Perotto S."/>
            <person name="Peter M."/>
            <person name="Pfister S."/>
            <person name="Riley R."/>
            <person name="Sitrit Y."/>
            <person name="Stielow J.B."/>
            <person name="Szollosi G."/>
            <person name="Zifcakova L."/>
            <person name="Stursova M."/>
            <person name="Spatafora J.W."/>
            <person name="Tedersoo L."/>
            <person name="Vaario L.M."/>
            <person name="Yamada A."/>
            <person name="Yan M."/>
            <person name="Wang P."/>
            <person name="Xu J."/>
            <person name="Bruns T."/>
            <person name="Baldrian P."/>
            <person name="Vilgalys R."/>
            <person name="Dunand C."/>
            <person name="Henrissat B."/>
            <person name="Grigoriev I.V."/>
            <person name="Hibbett D."/>
            <person name="Nagy L.G."/>
            <person name="Martin F.M."/>
        </authorList>
    </citation>
    <scope>NUCLEOTIDE SEQUENCE</scope>
    <source>
        <strain evidence="1">UH-Tt-Lm1</strain>
    </source>
</reference>
<name>A0A9P6L5J5_9AGAM</name>
<accession>A0A9P6L5J5</accession>
<gene>
    <name evidence="1" type="ORF">BJ322DRAFT_1068962</name>
</gene>
<protein>
    <submittedName>
        <fullName evidence="1">Uncharacterized protein</fullName>
    </submittedName>
</protein>
<dbReference type="Proteomes" id="UP000736335">
    <property type="component" value="Unassembled WGS sequence"/>
</dbReference>
<comment type="caution">
    <text evidence="1">The sequence shown here is derived from an EMBL/GenBank/DDBJ whole genome shotgun (WGS) entry which is preliminary data.</text>
</comment>
<dbReference type="EMBL" id="WIUZ02000010">
    <property type="protein sequence ID" value="KAF9783123.1"/>
    <property type="molecule type" value="Genomic_DNA"/>
</dbReference>
<evidence type="ECO:0000313" key="2">
    <source>
        <dbReference type="Proteomes" id="UP000736335"/>
    </source>
</evidence>
<reference evidence="1" key="2">
    <citation type="submission" date="2020-11" db="EMBL/GenBank/DDBJ databases">
        <authorList>
            <consortium name="DOE Joint Genome Institute"/>
            <person name="Kuo A."/>
            <person name="Miyauchi S."/>
            <person name="Kiss E."/>
            <person name="Drula E."/>
            <person name="Kohler A."/>
            <person name="Sanchez-Garcia M."/>
            <person name="Andreopoulos B."/>
            <person name="Barry K.W."/>
            <person name="Bonito G."/>
            <person name="Buee M."/>
            <person name="Carver A."/>
            <person name="Chen C."/>
            <person name="Cichocki N."/>
            <person name="Clum A."/>
            <person name="Culley D."/>
            <person name="Crous P.W."/>
            <person name="Fauchery L."/>
            <person name="Girlanda M."/>
            <person name="Hayes R."/>
            <person name="Keri Z."/>
            <person name="Labutti K."/>
            <person name="Lipzen A."/>
            <person name="Lombard V."/>
            <person name="Magnuson J."/>
            <person name="Maillard F."/>
            <person name="Morin E."/>
            <person name="Murat C."/>
            <person name="Nolan M."/>
            <person name="Ohm R."/>
            <person name="Pangilinan J."/>
            <person name="Pereira M."/>
            <person name="Perotto S."/>
            <person name="Peter M."/>
            <person name="Riley R."/>
            <person name="Sitrit Y."/>
            <person name="Stielow B."/>
            <person name="Szollosi G."/>
            <person name="Zifcakova L."/>
            <person name="Stursova M."/>
            <person name="Spatafora J.W."/>
            <person name="Tedersoo L."/>
            <person name="Vaario L.-M."/>
            <person name="Yamada A."/>
            <person name="Yan M."/>
            <person name="Wang P."/>
            <person name="Xu J."/>
            <person name="Bruns T."/>
            <person name="Baldrian P."/>
            <person name="Vilgalys R."/>
            <person name="Henrissat B."/>
            <person name="Grigoriev I.V."/>
            <person name="Hibbett D."/>
            <person name="Nagy L.G."/>
            <person name="Martin F.M."/>
        </authorList>
    </citation>
    <scope>NUCLEOTIDE SEQUENCE</scope>
    <source>
        <strain evidence="1">UH-Tt-Lm1</strain>
    </source>
</reference>
<evidence type="ECO:0000313" key="1">
    <source>
        <dbReference type="EMBL" id="KAF9783123.1"/>
    </source>
</evidence>
<keyword evidence="2" id="KW-1185">Reference proteome</keyword>